<gene>
    <name evidence="1" type="ORF">AQUCO_01300557v1</name>
</gene>
<name>A0A2G5E2G7_AQUCA</name>
<proteinExistence type="predicted"/>
<dbReference type="EMBL" id="KZ305030">
    <property type="protein sequence ID" value="PIA49901.1"/>
    <property type="molecule type" value="Genomic_DNA"/>
</dbReference>
<protein>
    <submittedName>
        <fullName evidence="1">Uncharacterized protein</fullName>
    </submittedName>
</protein>
<evidence type="ECO:0000313" key="1">
    <source>
        <dbReference type="EMBL" id="PIA49901.1"/>
    </source>
</evidence>
<evidence type="ECO:0000313" key="2">
    <source>
        <dbReference type="Proteomes" id="UP000230069"/>
    </source>
</evidence>
<reference evidence="1 2" key="1">
    <citation type="submission" date="2017-09" db="EMBL/GenBank/DDBJ databases">
        <title>WGS assembly of Aquilegia coerulea Goldsmith.</title>
        <authorList>
            <person name="Hodges S."/>
            <person name="Kramer E."/>
            <person name="Nordborg M."/>
            <person name="Tomkins J."/>
            <person name="Borevitz J."/>
            <person name="Derieg N."/>
            <person name="Yan J."/>
            <person name="Mihaltcheva S."/>
            <person name="Hayes R.D."/>
            <person name="Rokhsar D."/>
        </authorList>
    </citation>
    <scope>NUCLEOTIDE SEQUENCE [LARGE SCALE GENOMIC DNA]</scope>
    <source>
        <strain evidence="2">cv. Goldsmith</strain>
    </source>
</reference>
<dbReference type="InParanoid" id="A0A2G5E2G7"/>
<dbReference type="Proteomes" id="UP000230069">
    <property type="component" value="Unassembled WGS sequence"/>
</dbReference>
<keyword evidence="2" id="KW-1185">Reference proteome</keyword>
<organism evidence="1 2">
    <name type="scientific">Aquilegia coerulea</name>
    <name type="common">Rocky mountain columbine</name>
    <dbReference type="NCBI Taxonomy" id="218851"/>
    <lineage>
        <taxon>Eukaryota</taxon>
        <taxon>Viridiplantae</taxon>
        <taxon>Streptophyta</taxon>
        <taxon>Embryophyta</taxon>
        <taxon>Tracheophyta</taxon>
        <taxon>Spermatophyta</taxon>
        <taxon>Magnoliopsida</taxon>
        <taxon>Ranunculales</taxon>
        <taxon>Ranunculaceae</taxon>
        <taxon>Thalictroideae</taxon>
        <taxon>Aquilegia</taxon>
    </lineage>
</organism>
<dbReference type="AlphaFoldDB" id="A0A2G5E2G7"/>
<accession>A0A2G5E2G7</accession>
<sequence>MVPHAFANRRASIELFSSCQKKTTFVNITISTVRIKTPRLLIQQQSNIEKLVHSTFIHYYFDLRFTHTG</sequence>